<dbReference type="Pfam" id="PF10547">
    <property type="entry name" value="P22_AR_N"/>
    <property type="match status" value="1"/>
</dbReference>
<dbReference type="RefSeq" id="WP_267804688.1">
    <property type="nucleotide sequence ID" value="NZ_JANIGP010000018.1"/>
</dbReference>
<evidence type="ECO:0000313" key="2">
    <source>
        <dbReference type="EMBL" id="MCY0110732.1"/>
    </source>
</evidence>
<comment type="caution">
    <text evidence="2">The sequence shown here is derived from an EMBL/GenBank/DDBJ whole genome shotgun (WGS) entry which is preliminary data.</text>
</comment>
<protein>
    <submittedName>
        <fullName evidence="2">Phage antirepressor N-terminal domain-containing protein</fullName>
    </submittedName>
</protein>
<evidence type="ECO:0000259" key="1">
    <source>
        <dbReference type="Pfam" id="PF10547"/>
    </source>
</evidence>
<proteinExistence type="predicted"/>
<gene>
    <name evidence="2" type="ORF">NQF78_20710</name>
</gene>
<feature type="domain" description="Antirepressor protein ant N-terminal" evidence="1">
    <location>
        <begin position="7"/>
        <end position="117"/>
    </location>
</feature>
<dbReference type="PRINTS" id="PR01994">
    <property type="entry name" value="ANTIREPRESSR"/>
</dbReference>
<accession>A0ABT3YYZ3</accession>
<evidence type="ECO:0000313" key="3">
    <source>
        <dbReference type="Proteomes" id="UP001207830"/>
    </source>
</evidence>
<organism evidence="2 3">
    <name type="scientific">Pseudomonas monsensis</name>
    <dbReference type="NCBI Taxonomy" id="2745509"/>
    <lineage>
        <taxon>Bacteria</taxon>
        <taxon>Pseudomonadati</taxon>
        <taxon>Pseudomonadota</taxon>
        <taxon>Gammaproteobacteria</taxon>
        <taxon>Pseudomonadales</taxon>
        <taxon>Pseudomonadaceae</taxon>
        <taxon>Pseudomonas</taxon>
    </lineage>
</organism>
<reference evidence="2 3" key="1">
    <citation type="submission" date="2022-07" db="EMBL/GenBank/DDBJ databases">
        <title>Characterization of plant growth promoting rhizobacteria (PGPR) for use as bioinoculants in agriculture.</title>
        <authorList>
            <person name="Hassen A.I."/>
            <person name="Pierneef R."/>
        </authorList>
    </citation>
    <scope>NUCLEOTIDE SEQUENCE [LARGE SCALE GENOMIC DNA]</scope>
    <source>
        <strain evidence="2 3">SARCC-3054</strain>
    </source>
</reference>
<sequence length="285" mass="32443">MQTQLMSVPFHGDTIVLVGKENEPYVAMRPIVENMGLGWSAQRTKIAERFDSTVSEIDTVAEDGRIRGMICLPLRKLPAWLYSISAKKVAPELRDKVIQYQESCDDVLWDYWAKGNVVRTGAPNVNQQIALSRHRVSLLKELYRNRDNGLRIALHEQLKQISRQLNLSVPELETIGFSAPDASDVVNQLWDALETLDRKGERYNHAPRASAMIYLKLPHLAELFKKHNIAIRFDSSLRNAMKASQQPRYVTRGAKGSSIEGKSIRCWVFEGPVRTEPRLEELPSH</sequence>
<keyword evidence="3" id="KW-1185">Reference proteome</keyword>
<name>A0ABT3YYZ3_9PSED</name>
<dbReference type="Proteomes" id="UP001207830">
    <property type="component" value="Unassembled WGS sequence"/>
</dbReference>
<dbReference type="EMBL" id="JANIGP010000018">
    <property type="protein sequence ID" value="MCY0110732.1"/>
    <property type="molecule type" value="Genomic_DNA"/>
</dbReference>
<dbReference type="InterPro" id="IPR018875">
    <property type="entry name" value="Antirepressor_Ant_N"/>
</dbReference>